<dbReference type="Pfam" id="PF00667">
    <property type="entry name" value="FAD_binding_1"/>
    <property type="match status" value="1"/>
</dbReference>
<evidence type="ECO:0000256" key="1">
    <source>
        <dbReference type="ARBA" id="ARBA00001917"/>
    </source>
</evidence>
<evidence type="ECO:0000256" key="8">
    <source>
        <dbReference type="SAM" id="Coils"/>
    </source>
</evidence>
<dbReference type="InterPro" id="IPR023173">
    <property type="entry name" value="NADPH_Cyt_P450_Rdtase_alpha"/>
</dbReference>
<dbReference type="SUPFAM" id="SSF52343">
    <property type="entry name" value="Ferredoxin reductase-like, C-terminal NADP-linked domain"/>
    <property type="match status" value="1"/>
</dbReference>
<sequence length="1436" mass="160594">MTEADSDLESMHDDEIESISGFEANDNDEDVNSKNKAELSKTDKAYADHMIDELVDIANSQDAKPNASAEKSPESDPIGHLQKDFSSLVDKGRILELLADSLKSILPDLLKDSIKKALPKFDKRVKKTIRAEVPERILKPSNREFNALNTIESRRVPRDIMVINAKQLYTKIEKKASDILELVDLIRELEEQVVNDSTNTKKPAPAKGEQESSDQVAQTSSVLVIHSSKEPPVKKLKVVLEDISIPSPNSAELNQTTSHHHQKRHSLEDDQIKQIMPLMDEGGSTPSLSNLNQFRTAREGQMTLDDAKAQMEEMKRLDELKVEKEKSKKKLKKVVTAQELKAQAAELAAYEAKRAKMMEEYSHCINFRVDPLPIAKFSYRVNNSTKEATMRIVRNNQPVNLMVYEKFMLKKLGFTEWLELHALASKSQTKSKDQLLKNLKSKFQWVATQAEKLGISPPRELTAFDLHLEKKTGMKRKRRAEVIHEVFIKEDTVVDGMHMNLVPPAGVVGSSELVIVEHEASIFVYNERLTECKASTSNEGLAGCKASASNEGLAECKASTSNLKRIQVRDIVKEVEDYLKTYSLAGMDISLYDVSKNGHAFNADTLHHRIFDTSQLPPLRKQPRITIYRECCIFIYNNNKATNKAVVVPKADSVVHKEEEDVGSGKVKFTVFFGTQTGTAEAFAKALAEEIKARYEKAAVRVVDLDDYAADENKYEEKLKKETLAFFVVATYGDGEPTDNAARFYKWFTKENERGAWLQHLSYGVFGLGNRQYEHFNKVYHFFYLSSILLSSHCIHSQIAVVIDEQLKQQGAKRLVTTGLGDDDQCIEDDVTAWREKLWPELDHLLHKKDEVNTVSAPYTAVIHQYRVVYDPASISSKDKYLNGANGNNSYNIHHPSAESTLLSRKNFTNLHLTDLTFILNHTFFPPRYETGDHVGIYAENCDETLEEAAALLGQALDLLFSIHTDAEDGTPLEGTLPPPFPGPCTVRTALACYADLLSPPRKAALLALAAYASEPSQAERLKFLSSLQGKGDYSKWVVRMQRSLLEIMAEFPSAKPPLGVFFAAVAPRLQPRYYSISSSPRFAPDRVHVTCALVYGPNPTGKVHRGVCSTWMKNAVPLEKSLDCSSAPVFIRSSNFKLPKDPLTPVILVGPGTGLAPFRGFLQERVALKEDGAQLGPALLFFGCRNRKMDFIYEDELNNYVDQGAVSDLVIAFSREGQQKEYVQHKMMEKAAEIWNMISAGAYLYVCGDAKGMAKDVHRTLHTIVQEQDKLDTSKAEAFVKKLQMDGRYLRDVCAKSSAAATQQLISGNSFAPTVGKCSSSGNFITSNATLRPSNLLPLQSHPSLDITLSLSPITSLDHMFETPSPPPPPPSPPQSPLMGHLIFFNVLDYHGAHCLCCFHNRNLILSLTDEMYFIFSHIKYLLTFAIVSPSSPHH</sequence>
<feature type="compositionally biased region" description="Basic and acidic residues" evidence="9">
    <location>
        <begin position="31"/>
        <end position="41"/>
    </location>
</feature>
<dbReference type="InterPro" id="IPR003097">
    <property type="entry name" value="CysJ-like_FAD-binding"/>
</dbReference>
<evidence type="ECO:0000259" key="11">
    <source>
        <dbReference type="PROSITE" id="PS51384"/>
    </source>
</evidence>
<evidence type="ECO:0000256" key="9">
    <source>
        <dbReference type="SAM" id="MobiDB-lite"/>
    </source>
</evidence>
<feature type="coiled-coil region" evidence="8">
    <location>
        <begin position="297"/>
        <end position="360"/>
    </location>
</feature>
<feature type="compositionally biased region" description="Polar residues" evidence="9">
    <location>
        <begin position="247"/>
        <end position="257"/>
    </location>
</feature>
<accession>A0A6L2NPS5</accession>
<keyword evidence="3" id="KW-0285">Flavoprotein</keyword>
<dbReference type="FunFam" id="3.40.50.80:FF:000001">
    <property type="entry name" value="NADPH--cytochrome P450 reductase 1"/>
    <property type="match status" value="1"/>
</dbReference>
<evidence type="ECO:0000256" key="3">
    <source>
        <dbReference type="ARBA" id="ARBA00022630"/>
    </source>
</evidence>
<evidence type="ECO:0000256" key="4">
    <source>
        <dbReference type="ARBA" id="ARBA00022643"/>
    </source>
</evidence>
<evidence type="ECO:0000256" key="5">
    <source>
        <dbReference type="ARBA" id="ARBA00022827"/>
    </source>
</evidence>
<evidence type="ECO:0000256" key="2">
    <source>
        <dbReference type="ARBA" id="ARBA00001974"/>
    </source>
</evidence>
<feature type="compositionally biased region" description="Acidic residues" evidence="9">
    <location>
        <begin position="1"/>
        <end position="17"/>
    </location>
</feature>
<dbReference type="InterPro" id="IPR029039">
    <property type="entry name" value="Flavoprotein-like_sf"/>
</dbReference>
<dbReference type="Gene3D" id="2.40.30.10">
    <property type="entry name" value="Translation factors"/>
    <property type="match status" value="1"/>
</dbReference>
<evidence type="ECO:0000259" key="10">
    <source>
        <dbReference type="PROSITE" id="PS50902"/>
    </source>
</evidence>
<dbReference type="InterPro" id="IPR017938">
    <property type="entry name" value="Riboflavin_synthase-like_b-brl"/>
</dbReference>
<dbReference type="SUPFAM" id="SSF63380">
    <property type="entry name" value="Riboflavin synthase domain-like"/>
    <property type="match status" value="1"/>
</dbReference>
<dbReference type="PRINTS" id="PR00369">
    <property type="entry name" value="FLAVODOXIN"/>
</dbReference>
<comment type="cofactor">
    <cofactor evidence="1">
        <name>FMN</name>
        <dbReference type="ChEBI" id="CHEBI:58210"/>
    </cofactor>
</comment>
<dbReference type="GO" id="GO:0003958">
    <property type="term" value="F:NADPH-hemoprotein reductase activity"/>
    <property type="evidence" value="ECO:0007669"/>
    <property type="project" value="TreeGrafter"/>
</dbReference>
<feature type="domain" description="FAD-binding FR-type" evidence="11">
    <location>
        <begin position="895"/>
        <end position="1140"/>
    </location>
</feature>
<dbReference type="GO" id="GO:0050660">
    <property type="term" value="F:flavin adenine dinucleotide binding"/>
    <property type="evidence" value="ECO:0007669"/>
    <property type="project" value="TreeGrafter"/>
</dbReference>
<dbReference type="Pfam" id="PF00175">
    <property type="entry name" value="NAD_binding_1"/>
    <property type="match status" value="1"/>
</dbReference>
<dbReference type="InterPro" id="IPR001094">
    <property type="entry name" value="Flavdoxin-like"/>
</dbReference>
<dbReference type="InterPro" id="IPR001433">
    <property type="entry name" value="OxRdtase_FAD/NAD-bd"/>
</dbReference>
<dbReference type="Pfam" id="PF00258">
    <property type="entry name" value="Flavodoxin_1"/>
    <property type="match status" value="1"/>
</dbReference>
<dbReference type="GO" id="GO:0010181">
    <property type="term" value="F:FMN binding"/>
    <property type="evidence" value="ECO:0007669"/>
    <property type="project" value="InterPro"/>
</dbReference>
<evidence type="ECO:0000313" key="12">
    <source>
        <dbReference type="EMBL" id="GEU87597.1"/>
    </source>
</evidence>
<dbReference type="InterPro" id="IPR001709">
    <property type="entry name" value="Flavoprot_Pyr_Nucl_cyt_Rdtase"/>
</dbReference>
<evidence type="ECO:0000256" key="6">
    <source>
        <dbReference type="ARBA" id="ARBA00022857"/>
    </source>
</evidence>
<dbReference type="InterPro" id="IPR017927">
    <property type="entry name" value="FAD-bd_FR_type"/>
</dbReference>
<reference evidence="12" key="1">
    <citation type="journal article" date="2019" name="Sci. Rep.">
        <title>Draft genome of Tanacetum cinerariifolium, the natural source of mosquito coil.</title>
        <authorList>
            <person name="Yamashiro T."/>
            <person name="Shiraishi A."/>
            <person name="Satake H."/>
            <person name="Nakayama K."/>
        </authorList>
    </citation>
    <scope>NUCLEOTIDE SEQUENCE</scope>
</reference>
<proteinExistence type="predicted"/>
<comment type="caution">
    <text evidence="12">The sequence shown here is derived from an EMBL/GenBank/DDBJ whole genome shotgun (WGS) entry which is preliminary data.</text>
</comment>
<feature type="region of interest" description="Disordered" evidence="9">
    <location>
        <begin position="247"/>
        <end position="267"/>
    </location>
</feature>
<feature type="region of interest" description="Disordered" evidence="9">
    <location>
        <begin position="56"/>
        <end position="81"/>
    </location>
</feature>
<dbReference type="Gene3D" id="3.40.50.360">
    <property type="match status" value="1"/>
</dbReference>
<dbReference type="GO" id="GO:0005829">
    <property type="term" value="C:cytosol"/>
    <property type="evidence" value="ECO:0007669"/>
    <property type="project" value="TreeGrafter"/>
</dbReference>
<dbReference type="FunFam" id="1.20.990.10:FF:000003">
    <property type="entry name" value="NADPH--cytochrome P450 reductase"/>
    <property type="match status" value="1"/>
</dbReference>
<keyword evidence="8" id="KW-0175">Coiled coil</keyword>
<dbReference type="Gene3D" id="3.40.50.80">
    <property type="entry name" value="Nucleotide-binding domain of ferredoxin-NADP reductase (FNR) module"/>
    <property type="match status" value="1"/>
</dbReference>
<feature type="region of interest" description="Disordered" evidence="9">
    <location>
        <begin position="1"/>
        <end position="41"/>
    </location>
</feature>
<feature type="region of interest" description="Disordered" evidence="9">
    <location>
        <begin position="196"/>
        <end position="220"/>
    </location>
</feature>
<dbReference type="EMBL" id="BKCJ010009574">
    <property type="protein sequence ID" value="GEU87597.1"/>
    <property type="molecule type" value="Genomic_DNA"/>
</dbReference>
<comment type="cofactor">
    <cofactor evidence="2">
        <name>FAD</name>
        <dbReference type="ChEBI" id="CHEBI:57692"/>
    </cofactor>
</comment>
<dbReference type="SUPFAM" id="SSF52218">
    <property type="entry name" value="Flavoproteins"/>
    <property type="match status" value="1"/>
</dbReference>
<dbReference type="Gene3D" id="1.20.990.10">
    <property type="entry name" value="NADPH-cytochrome p450 Reductase, Chain A, domain 3"/>
    <property type="match status" value="1"/>
</dbReference>
<dbReference type="PANTHER" id="PTHR19384:SF111">
    <property type="entry name" value="NADPH--CYTOCHROME P450 REDUCTASE 1"/>
    <property type="match status" value="1"/>
</dbReference>
<feature type="domain" description="Flavodoxin-like" evidence="10">
    <location>
        <begin position="669"/>
        <end position="839"/>
    </location>
</feature>
<keyword evidence="7" id="KW-0560">Oxidoreductase</keyword>
<keyword evidence="5" id="KW-0274">FAD</keyword>
<organism evidence="12">
    <name type="scientific">Tanacetum cinerariifolium</name>
    <name type="common">Dalmatian daisy</name>
    <name type="synonym">Chrysanthemum cinerariifolium</name>
    <dbReference type="NCBI Taxonomy" id="118510"/>
    <lineage>
        <taxon>Eukaryota</taxon>
        <taxon>Viridiplantae</taxon>
        <taxon>Streptophyta</taxon>
        <taxon>Embryophyta</taxon>
        <taxon>Tracheophyta</taxon>
        <taxon>Spermatophyta</taxon>
        <taxon>Magnoliopsida</taxon>
        <taxon>eudicotyledons</taxon>
        <taxon>Gunneridae</taxon>
        <taxon>Pentapetalae</taxon>
        <taxon>asterids</taxon>
        <taxon>campanulids</taxon>
        <taxon>Asterales</taxon>
        <taxon>Asteraceae</taxon>
        <taxon>Asteroideae</taxon>
        <taxon>Anthemideae</taxon>
        <taxon>Anthemidinae</taxon>
        <taxon>Tanacetum</taxon>
    </lineage>
</organism>
<evidence type="ECO:0000256" key="7">
    <source>
        <dbReference type="ARBA" id="ARBA00023002"/>
    </source>
</evidence>
<dbReference type="PROSITE" id="PS51384">
    <property type="entry name" value="FAD_FR"/>
    <property type="match status" value="1"/>
</dbReference>
<dbReference type="PRINTS" id="PR00371">
    <property type="entry name" value="FPNCR"/>
</dbReference>
<dbReference type="InterPro" id="IPR039261">
    <property type="entry name" value="FNR_nucleotide-bd"/>
</dbReference>
<dbReference type="InterPro" id="IPR008254">
    <property type="entry name" value="Flavodoxin/NO_synth"/>
</dbReference>
<name>A0A6L2NPS5_TANCI</name>
<gene>
    <name evidence="12" type="ORF">Tci_059575</name>
</gene>
<protein>
    <submittedName>
        <fullName evidence="12">NADPH--cytochrome P450 reductase</fullName>
    </submittedName>
</protein>
<keyword evidence="4" id="KW-0288">FMN</keyword>
<keyword evidence="6" id="KW-0521">NADP</keyword>
<dbReference type="PROSITE" id="PS50902">
    <property type="entry name" value="FLAVODOXIN_LIKE"/>
    <property type="match status" value="1"/>
</dbReference>
<dbReference type="PANTHER" id="PTHR19384">
    <property type="entry name" value="NITRIC OXIDE SYNTHASE-RELATED"/>
    <property type="match status" value="1"/>
</dbReference>